<dbReference type="Proteomes" id="UP001157502">
    <property type="component" value="Chromosome 21"/>
</dbReference>
<sequence>MLVLCSRQIPPAHWTLMSASRDGGNPSKGEYRGQVREEGSSITWRNNGPLVYTLDFLDCQTSYIGLSEMLQEKPSAVTDDNVTEVQPGGNPDLSPDPPHLDMPTNVRIPHDNEPDQNIENIKVVLHERDLWKKFHESGTEMIITKAGR</sequence>
<organism evidence="1 2">
    <name type="scientific">Dallia pectoralis</name>
    <name type="common">Alaska blackfish</name>
    <dbReference type="NCBI Taxonomy" id="75939"/>
    <lineage>
        <taxon>Eukaryota</taxon>
        <taxon>Metazoa</taxon>
        <taxon>Chordata</taxon>
        <taxon>Craniata</taxon>
        <taxon>Vertebrata</taxon>
        <taxon>Euteleostomi</taxon>
        <taxon>Actinopterygii</taxon>
        <taxon>Neopterygii</taxon>
        <taxon>Teleostei</taxon>
        <taxon>Protacanthopterygii</taxon>
        <taxon>Esociformes</taxon>
        <taxon>Umbridae</taxon>
        <taxon>Dallia</taxon>
    </lineage>
</organism>
<name>A0ACC2FWQ3_DALPE</name>
<evidence type="ECO:0000313" key="1">
    <source>
        <dbReference type="EMBL" id="KAJ7995797.1"/>
    </source>
</evidence>
<comment type="caution">
    <text evidence="1">The sequence shown here is derived from an EMBL/GenBank/DDBJ whole genome shotgun (WGS) entry which is preliminary data.</text>
</comment>
<proteinExistence type="predicted"/>
<protein>
    <submittedName>
        <fullName evidence="1">Uncharacterized protein</fullName>
    </submittedName>
</protein>
<dbReference type="EMBL" id="CM055748">
    <property type="protein sequence ID" value="KAJ7995797.1"/>
    <property type="molecule type" value="Genomic_DNA"/>
</dbReference>
<reference evidence="1" key="1">
    <citation type="submission" date="2021-05" db="EMBL/GenBank/DDBJ databases">
        <authorList>
            <person name="Pan Q."/>
            <person name="Jouanno E."/>
            <person name="Zahm M."/>
            <person name="Klopp C."/>
            <person name="Cabau C."/>
            <person name="Louis A."/>
            <person name="Berthelot C."/>
            <person name="Parey E."/>
            <person name="Roest Crollius H."/>
            <person name="Montfort J."/>
            <person name="Robinson-Rechavi M."/>
            <person name="Bouchez O."/>
            <person name="Lampietro C."/>
            <person name="Lopez Roques C."/>
            <person name="Donnadieu C."/>
            <person name="Postlethwait J."/>
            <person name="Bobe J."/>
            <person name="Dillon D."/>
            <person name="Chandos A."/>
            <person name="von Hippel F."/>
            <person name="Guiguen Y."/>
        </authorList>
    </citation>
    <scope>NUCLEOTIDE SEQUENCE</scope>
    <source>
        <strain evidence="1">YG-Jan2019</strain>
    </source>
</reference>
<gene>
    <name evidence="1" type="ORF">DPEC_G00248320</name>
</gene>
<keyword evidence="2" id="KW-1185">Reference proteome</keyword>
<accession>A0ACC2FWQ3</accession>
<evidence type="ECO:0000313" key="2">
    <source>
        <dbReference type="Proteomes" id="UP001157502"/>
    </source>
</evidence>